<dbReference type="InterPro" id="IPR020843">
    <property type="entry name" value="ER"/>
</dbReference>
<organism evidence="4 5">
    <name type="scientific">Cellulomonas alba</name>
    <dbReference type="NCBI Taxonomy" id="3053467"/>
    <lineage>
        <taxon>Bacteria</taxon>
        <taxon>Bacillati</taxon>
        <taxon>Actinomycetota</taxon>
        <taxon>Actinomycetes</taxon>
        <taxon>Micrococcales</taxon>
        <taxon>Cellulomonadaceae</taxon>
        <taxon>Cellulomonas</taxon>
    </lineage>
</organism>
<dbReference type="Gene3D" id="3.40.50.720">
    <property type="entry name" value="NAD(P)-binding Rossmann-like Domain"/>
    <property type="match status" value="1"/>
</dbReference>
<accession>A0ABT7SG90</accession>
<feature type="domain" description="Enoyl reductase (ER)" evidence="3">
    <location>
        <begin position="10"/>
        <end position="322"/>
    </location>
</feature>
<dbReference type="CDD" id="cd05276">
    <property type="entry name" value="p53_inducible_oxidoreductase"/>
    <property type="match status" value="1"/>
</dbReference>
<dbReference type="Proteomes" id="UP001529338">
    <property type="component" value="Unassembled WGS sequence"/>
</dbReference>
<dbReference type="SMART" id="SM00829">
    <property type="entry name" value="PKS_ER"/>
    <property type="match status" value="1"/>
</dbReference>
<dbReference type="RefSeq" id="WP_289455006.1">
    <property type="nucleotide sequence ID" value="NZ_JAUCGQ010000001.1"/>
</dbReference>
<dbReference type="InterPro" id="IPR036291">
    <property type="entry name" value="NAD(P)-bd_dom_sf"/>
</dbReference>
<keyword evidence="2" id="KW-0560">Oxidoreductase</keyword>
<dbReference type="SUPFAM" id="SSF50129">
    <property type="entry name" value="GroES-like"/>
    <property type="match status" value="1"/>
</dbReference>
<keyword evidence="5" id="KW-1185">Reference proteome</keyword>
<dbReference type="SUPFAM" id="SSF51735">
    <property type="entry name" value="NAD(P)-binding Rossmann-fold domains"/>
    <property type="match status" value="1"/>
</dbReference>
<gene>
    <name evidence="4" type="ORF">QRT04_09675</name>
</gene>
<evidence type="ECO:0000313" key="4">
    <source>
        <dbReference type="EMBL" id="MDM7855201.1"/>
    </source>
</evidence>
<proteinExistence type="predicted"/>
<sequence>MRAVVVREPGGPDVLAVQDVAAPEPGPSDLLVAVAAAGVNRADLLQRQGHYPPPEGAPAWPGLEVSGTVTAVGPDVAGWRVGDRVAALLAGGGYAEQVAVPADLALRVPDDLDLVSAAGLPEALATVWSNLRAARLAPGESVLVRGGSGGVGSIAVQLAHALDAQVLATAGGAERVARVRELGADVVLDHRAPGLADRVLAATDGRGVDVVLDVLGAGGLAQNLAVLADDGRLVVIGLQQGRRGELDLSLLLAKRAAVIGTMLRSRPHHQKAAIVDGVRRHAWPLVGSRAVRPVVHAVLPFDRAPEAHRLLETGEAFGKVLLVPAAEDS</sequence>
<evidence type="ECO:0000313" key="5">
    <source>
        <dbReference type="Proteomes" id="UP001529338"/>
    </source>
</evidence>
<dbReference type="PANTHER" id="PTHR48106:SF8">
    <property type="entry name" value="OS02G0805600 PROTEIN"/>
    <property type="match status" value="1"/>
</dbReference>
<dbReference type="Pfam" id="PF00107">
    <property type="entry name" value="ADH_zinc_N"/>
    <property type="match status" value="1"/>
</dbReference>
<dbReference type="NCBIfam" id="TIGR02824">
    <property type="entry name" value="quinone_pig3"/>
    <property type="match status" value="1"/>
</dbReference>
<name>A0ABT7SG90_9CELL</name>
<dbReference type="InterPro" id="IPR013149">
    <property type="entry name" value="ADH-like_C"/>
</dbReference>
<dbReference type="PANTHER" id="PTHR48106">
    <property type="entry name" value="QUINONE OXIDOREDUCTASE PIG3-RELATED"/>
    <property type="match status" value="1"/>
</dbReference>
<dbReference type="InterPro" id="IPR013154">
    <property type="entry name" value="ADH-like_N"/>
</dbReference>
<protein>
    <submittedName>
        <fullName evidence="4">NAD(P)H-quinone oxidoreductase</fullName>
    </submittedName>
</protein>
<evidence type="ECO:0000256" key="1">
    <source>
        <dbReference type="ARBA" id="ARBA00022857"/>
    </source>
</evidence>
<evidence type="ECO:0000259" key="3">
    <source>
        <dbReference type="SMART" id="SM00829"/>
    </source>
</evidence>
<dbReference type="InterPro" id="IPR014189">
    <property type="entry name" value="Quinone_OxRdtase_PIG3"/>
</dbReference>
<reference evidence="4 5" key="1">
    <citation type="submission" date="2023-06" db="EMBL/GenBank/DDBJ databases">
        <title>Cellulomonas sp. MW4 Whole genome sequence.</title>
        <authorList>
            <person name="Park S."/>
        </authorList>
    </citation>
    <scope>NUCLEOTIDE SEQUENCE [LARGE SCALE GENOMIC DNA]</scope>
    <source>
        <strain evidence="4 5">MW4</strain>
    </source>
</reference>
<dbReference type="Pfam" id="PF08240">
    <property type="entry name" value="ADH_N"/>
    <property type="match status" value="1"/>
</dbReference>
<comment type="caution">
    <text evidence="4">The sequence shown here is derived from an EMBL/GenBank/DDBJ whole genome shotgun (WGS) entry which is preliminary data.</text>
</comment>
<dbReference type="Gene3D" id="3.90.180.10">
    <property type="entry name" value="Medium-chain alcohol dehydrogenases, catalytic domain"/>
    <property type="match status" value="1"/>
</dbReference>
<evidence type="ECO:0000256" key="2">
    <source>
        <dbReference type="ARBA" id="ARBA00023002"/>
    </source>
</evidence>
<dbReference type="EMBL" id="JAUCGQ010000001">
    <property type="protein sequence ID" value="MDM7855201.1"/>
    <property type="molecule type" value="Genomic_DNA"/>
</dbReference>
<keyword evidence="1" id="KW-0521">NADP</keyword>
<dbReference type="InterPro" id="IPR011032">
    <property type="entry name" value="GroES-like_sf"/>
</dbReference>